<evidence type="ECO:0000313" key="1">
    <source>
        <dbReference type="EMBL" id="QSE99294.1"/>
    </source>
</evidence>
<evidence type="ECO:0000313" key="2">
    <source>
        <dbReference type="Proteomes" id="UP000662783"/>
    </source>
</evidence>
<dbReference type="Pfam" id="PF13689">
    <property type="entry name" value="DUF4154"/>
    <property type="match status" value="1"/>
</dbReference>
<protein>
    <submittedName>
        <fullName evidence="1">YfiR family protein</fullName>
    </submittedName>
</protein>
<sequence length="140" mass="15503">MMIYNFLKYIQWPGDQNAGEFVIGVLKDDNVYNTLNTWYGNKERGGKKFIIKKFESASEVSGCQLLYVGDSGSNQFEDVLGKIGSSSTLTVTNRRGLGEKGSCINFKVLDGRLKFELNQAAMNKANLKTSSQLTAMAILI</sequence>
<proteinExistence type="predicted"/>
<accession>A0A975A2A9</accession>
<reference evidence="1" key="1">
    <citation type="submission" date="2021-02" db="EMBL/GenBank/DDBJ databases">
        <title>Fulvivirga sp. S481 isolated from sea water.</title>
        <authorList>
            <person name="Bae S.S."/>
            <person name="Baek K."/>
        </authorList>
    </citation>
    <scope>NUCLEOTIDE SEQUENCE</scope>
    <source>
        <strain evidence="1">S481</strain>
    </source>
</reference>
<dbReference type="KEGG" id="fuv:JR347_01330"/>
<keyword evidence="2" id="KW-1185">Reference proteome</keyword>
<dbReference type="AlphaFoldDB" id="A0A975A2A9"/>
<organism evidence="1 2">
    <name type="scientific">Fulvivirga lutea</name>
    <dbReference type="NCBI Taxonomy" id="2810512"/>
    <lineage>
        <taxon>Bacteria</taxon>
        <taxon>Pseudomonadati</taxon>
        <taxon>Bacteroidota</taxon>
        <taxon>Cytophagia</taxon>
        <taxon>Cytophagales</taxon>
        <taxon>Fulvivirgaceae</taxon>
        <taxon>Fulvivirga</taxon>
    </lineage>
</organism>
<dbReference type="InterPro" id="IPR025293">
    <property type="entry name" value="YfiR/HmsC-like"/>
</dbReference>
<dbReference type="EMBL" id="CP070608">
    <property type="protein sequence ID" value="QSE99294.1"/>
    <property type="molecule type" value="Genomic_DNA"/>
</dbReference>
<gene>
    <name evidence="1" type="ORF">JR347_01330</name>
</gene>
<dbReference type="Proteomes" id="UP000662783">
    <property type="component" value="Chromosome"/>
</dbReference>
<name>A0A975A2A9_9BACT</name>